<dbReference type="InterPro" id="IPR036291">
    <property type="entry name" value="NAD(P)-bd_dom_sf"/>
</dbReference>
<dbReference type="SUPFAM" id="SSF50129">
    <property type="entry name" value="GroES-like"/>
    <property type="match status" value="1"/>
</dbReference>
<dbReference type="EMBL" id="BMIQ01000001">
    <property type="protein sequence ID" value="GGD95017.1"/>
    <property type="molecule type" value="Genomic_DNA"/>
</dbReference>
<proteinExistence type="predicted"/>
<dbReference type="PANTHER" id="PTHR48106">
    <property type="entry name" value="QUINONE OXIDOREDUCTASE PIG3-RELATED"/>
    <property type="match status" value="1"/>
</dbReference>
<dbReference type="GO" id="GO:0070402">
    <property type="term" value="F:NADPH binding"/>
    <property type="evidence" value="ECO:0007669"/>
    <property type="project" value="TreeGrafter"/>
</dbReference>
<dbReference type="InterPro" id="IPR014189">
    <property type="entry name" value="Quinone_OxRdtase_PIG3"/>
</dbReference>
<gene>
    <name evidence="4" type="ORF">GCM10011390_12200</name>
</gene>
<accession>A0A916ZGW8</accession>
<dbReference type="PANTHER" id="PTHR48106:SF8">
    <property type="entry name" value="OS02G0805600 PROTEIN"/>
    <property type="match status" value="1"/>
</dbReference>
<evidence type="ECO:0000256" key="2">
    <source>
        <dbReference type="ARBA" id="ARBA00023002"/>
    </source>
</evidence>
<reference evidence="4" key="1">
    <citation type="journal article" date="2014" name="Int. J. Syst. Evol. Microbiol.">
        <title>Complete genome sequence of Corynebacterium casei LMG S-19264T (=DSM 44701T), isolated from a smear-ripened cheese.</title>
        <authorList>
            <consortium name="US DOE Joint Genome Institute (JGI-PGF)"/>
            <person name="Walter F."/>
            <person name="Albersmeier A."/>
            <person name="Kalinowski J."/>
            <person name="Ruckert C."/>
        </authorList>
    </citation>
    <scope>NUCLEOTIDE SEQUENCE</scope>
    <source>
        <strain evidence="4">CGMCC 1.15367</strain>
    </source>
</reference>
<keyword evidence="5" id="KW-1185">Reference proteome</keyword>
<dbReference type="SUPFAM" id="SSF51735">
    <property type="entry name" value="NAD(P)-binding Rossmann-fold domains"/>
    <property type="match status" value="1"/>
</dbReference>
<evidence type="ECO:0000313" key="5">
    <source>
        <dbReference type="Proteomes" id="UP000644699"/>
    </source>
</evidence>
<dbReference type="Pfam" id="PF08240">
    <property type="entry name" value="ADH_N"/>
    <property type="match status" value="1"/>
</dbReference>
<evidence type="ECO:0000259" key="3">
    <source>
        <dbReference type="SMART" id="SM00829"/>
    </source>
</evidence>
<dbReference type="CDD" id="cd05276">
    <property type="entry name" value="p53_inducible_oxidoreductase"/>
    <property type="match status" value="1"/>
</dbReference>
<dbReference type="AlphaFoldDB" id="A0A916ZGW8"/>
<dbReference type="Gene3D" id="3.90.180.10">
    <property type="entry name" value="Medium-chain alcohol dehydrogenases, catalytic domain"/>
    <property type="match status" value="1"/>
</dbReference>
<evidence type="ECO:0000313" key="4">
    <source>
        <dbReference type="EMBL" id="GGD95017.1"/>
    </source>
</evidence>
<organism evidence="4 5">
    <name type="scientific">Aureimonas endophytica</name>
    <dbReference type="NCBI Taxonomy" id="2027858"/>
    <lineage>
        <taxon>Bacteria</taxon>
        <taxon>Pseudomonadati</taxon>
        <taxon>Pseudomonadota</taxon>
        <taxon>Alphaproteobacteria</taxon>
        <taxon>Hyphomicrobiales</taxon>
        <taxon>Aurantimonadaceae</taxon>
        <taxon>Aureimonas</taxon>
    </lineage>
</organism>
<dbReference type="NCBIfam" id="TIGR02824">
    <property type="entry name" value="quinone_pig3"/>
    <property type="match status" value="1"/>
</dbReference>
<dbReference type="InterPro" id="IPR013154">
    <property type="entry name" value="ADH-like_N"/>
</dbReference>
<dbReference type="InterPro" id="IPR020843">
    <property type="entry name" value="ER"/>
</dbReference>
<dbReference type="Proteomes" id="UP000644699">
    <property type="component" value="Unassembled WGS sequence"/>
</dbReference>
<comment type="caution">
    <text evidence="4">The sequence shown here is derived from an EMBL/GenBank/DDBJ whole genome shotgun (WGS) entry which is preliminary data.</text>
</comment>
<dbReference type="Gene3D" id="3.40.50.720">
    <property type="entry name" value="NAD(P)-binding Rossmann-like Domain"/>
    <property type="match status" value="1"/>
</dbReference>
<protein>
    <submittedName>
        <fullName evidence="4">NAD(P)H quinone oxidoreductase</fullName>
    </submittedName>
</protein>
<keyword evidence="1" id="KW-0521">NADP</keyword>
<reference evidence="4" key="2">
    <citation type="submission" date="2020-09" db="EMBL/GenBank/DDBJ databases">
        <authorList>
            <person name="Sun Q."/>
            <person name="Zhou Y."/>
        </authorList>
    </citation>
    <scope>NUCLEOTIDE SEQUENCE</scope>
    <source>
        <strain evidence="4">CGMCC 1.15367</strain>
    </source>
</reference>
<name>A0A916ZGW8_9HYPH</name>
<keyword evidence="2" id="KW-0560">Oxidoreductase</keyword>
<dbReference type="InterPro" id="IPR013149">
    <property type="entry name" value="ADH-like_C"/>
</dbReference>
<feature type="domain" description="Enoyl reductase (ER)" evidence="3">
    <location>
        <begin position="8"/>
        <end position="322"/>
    </location>
</feature>
<dbReference type="GO" id="GO:0016651">
    <property type="term" value="F:oxidoreductase activity, acting on NAD(P)H"/>
    <property type="evidence" value="ECO:0007669"/>
    <property type="project" value="TreeGrafter"/>
</dbReference>
<evidence type="ECO:0000256" key="1">
    <source>
        <dbReference type="ARBA" id="ARBA00022857"/>
    </source>
</evidence>
<dbReference type="Pfam" id="PF00107">
    <property type="entry name" value="ADH_zinc_N"/>
    <property type="match status" value="1"/>
</dbReference>
<dbReference type="InterPro" id="IPR011032">
    <property type="entry name" value="GroES-like_sf"/>
</dbReference>
<sequence length="330" mass="34594">MTAVVLDGFDGPEVLVPRDVPRPTAGPGEILVEVHAAGVNRPDVLQRLGHYPPPKGAPDWPGLEIAGLVAAVGEGATRFRVGDRVMALLPGGGYADHASVAETSAMPVPEGLGLIEAAAIPETFFTVWHNVFQRGGLTAGESFLVHGGTSGIGTTAIQLAKAFGATVLATVGSADKAEAARRLGADHAIDYRKSDFVAAAREATGGRGVDLILDMVGGDYLNRNLRAAAEKGRVVQIAFLRGKDAAIDLSLIMTKRLTLTGSTLRAQSPAYKAAIAREIEAKVFPLLTDGRVRPLIDSTFPLTEAAEAHRRIEADHIGKIVLTTKFASDS</sequence>
<dbReference type="SMART" id="SM00829">
    <property type="entry name" value="PKS_ER"/>
    <property type="match status" value="1"/>
</dbReference>